<dbReference type="PROSITE" id="PS50005">
    <property type="entry name" value="TPR"/>
    <property type="match status" value="1"/>
</dbReference>
<keyword evidence="1" id="KW-0802">TPR repeat</keyword>
<proteinExistence type="predicted"/>
<feature type="signal peptide" evidence="3">
    <location>
        <begin position="1"/>
        <end position="26"/>
    </location>
</feature>
<accession>A0A7X4HGM3</accession>
<feature type="repeat" description="TPR" evidence="1">
    <location>
        <begin position="137"/>
        <end position="170"/>
    </location>
</feature>
<evidence type="ECO:0000256" key="2">
    <source>
        <dbReference type="SAM" id="MobiDB-lite"/>
    </source>
</evidence>
<dbReference type="InterPro" id="IPR019734">
    <property type="entry name" value="TPR_rpt"/>
</dbReference>
<dbReference type="Gene3D" id="1.25.40.10">
    <property type="entry name" value="Tetratricopeptide repeat domain"/>
    <property type="match status" value="1"/>
</dbReference>
<gene>
    <name evidence="4" type="ORF">GTP77_22430</name>
</gene>
<evidence type="ECO:0000313" key="5">
    <source>
        <dbReference type="Proteomes" id="UP000450676"/>
    </source>
</evidence>
<feature type="chain" id="PRO_5030803089" evidence="3">
    <location>
        <begin position="27"/>
        <end position="267"/>
    </location>
</feature>
<dbReference type="EMBL" id="WWCU01000032">
    <property type="protein sequence ID" value="MYN10082.1"/>
    <property type="molecule type" value="Genomic_DNA"/>
</dbReference>
<keyword evidence="3" id="KW-0732">Signal</keyword>
<evidence type="ECO:0000256" key="3">
    <source>
        <dbReference type="SAM" id="SignalP"/>
    </source>
</evidence>
<dbReference type="InterPro" id="IPR011990">
    <property type="entry name" value="TPR-like_helical_dom_sf"/>
</dbReference>
<evidence type="ECO:0000256" key="1">
    <source>
        <dbReference type="PROSITE-ProRule" id="PRU00339"/>
    </source>
</evidence>
<comment type="caution">
    <text evidence="4">The sequence shown here is derived from an EMBL/GenBank/DDBJ whole genome shotgun (WGS) entry which is preliminary data.</text>
</comment>
<feature type="region of interest" description="Disordered" evidence="2">
    <location>
        <begin position="221"/>
        <end position="267"/>
    </location>
</feature>
<feature type="compositionally biased region" description="Low complexity" evidence="2">
    <location>
        <begin position="238"/>
        <end position="253"/>
    </location>
</feature>
<sequence length="267" mass="28330">MKHKQRILAAGLLAVAAAAAALPARAAERKATPFCGNLANAYGPYDYRKGTTEFAHHLKLVEGAHFTDEVENGIKGNASTLGGDIDYTLRAFPNHPGALNTVIRVAARNPKNLYLPGGNRPVECFFDRAVRFAPDDPAAHTLYGSYLLSVGREADARPHYLMAVELDPDNPSTNYNMGLVYFKNKDMVNANKYAQKAYALGFPLPGLKNMLVQAGKWDVSAAPPPEAARKKPADGEPAEAGEAAPAAPAASQDAPPPAKPDAGTAGR</sequence>
<dbReference type="Proteomes" id="UP000450676">
    <property type="component" value="Unassembled WGS sequence"/>
</dbReference>
<protein>
    <submittedName>
        <fullName evidence="4">Tetratricopeptide repeat protein</fullName>
    </submittedName>
</protein>
<dbReference type="Pfam" id="PF13414">
    <property type="entry name" value="TPR_11"/>
    <property type="match status" value="1"/>
</dbReference>
<name>A0A7X4HGM3_9BURK</name>
<reference evidence="4 5" key="1">
    <citation type="submission" date="2019-12" db="EMBL/GenBank/DDBJ databases">
        <title>Novel species isolated from a subtropical stream in China.</title>
        <authorList>
            <person name="Lu H."/>
        </authorList>
    </citation>
    <scope>NUCLEOTIDE SEQUENCE [LARGE SCALE GENOMIC DNA]</scope>
    <source>
        <strain evidence="4 5">FT127W</strain>
    </source>
</reference>
<evidence type="ECO:0000313" key="4">
    <source>
        <dbReference type="EMBL" id="MYN10082.1"/>
    </source>
</evidence>
<organism evidence="4 5">
    <name type="scientific">Pseudoduganella aquatica</name>
    <dbReference type="NCBI Taxonomy" id="2660641"/>
    <lineage>
        <taxon>Bacteria</taxon>
        <taxon>Pseudomonadati</taxon>
        <taxon>Pseudomonadota</taxon>
        <taxon>Betaproteobacteria</taxon>
        <taxon>Burkholderiales</taxon>
        <taxon>Oxalobacteraceae</taxon>
        <taxon>Telluria group</taxon>
        <taxon>Pseudoduganella</taxon>
    </lineage>
</organism>
<keyword evidence="5" id="KW-1185">Reference proteome</keyword>
<dbReference type="SUPFAM" id="SSF48452">
    <property type="entry name" value="TPR-like"/>
    <property type="match status" value="1"/>
</dbReference>
<dbReference type="RefSeq" id="WP_161074379.1">
    <property type="nucleotide sequence ID" value="NZ_CP086370.1"/>
</dbReference>
<dbReference type="AlphaFoldDB" id="A0A7X4HGM3"/>